<dbReference type="InParanoid" id="Q38F48"/>
<dbReference type="PaxDb" id="5691-EAN76572"/>
<dbReference type="KEGG" id="tbr:Tb09.160.3560"/>
<protein>
    <recommendedName>
        <fullName evidence="1">HMG box domain-containing protein</fullName>
    </recommendedName>
</protein>
<dbReference type="RefSeq" id="XP_803806.1">
    <property type="nucleotide sequence ID" value="XM_798713.1"/>
</dbReference>
<dbReference type="Pfam" id="PF09011">
    <property type="entry name" value="HMG_box_2"/>
    <property type="match status" value="1"/>
</dbReference>
<evidence type="ECO:0000313" key="3">
    <source>
        <dbReference type="Proteomes" id="UP000008524"/>
    </source>
</evidence>
<proteinExistence type="predicted"/>
<dbReference type="eggNOG" id="ENOG502RZ4P">
    <property type="taxonomic scope" value="Eukaryota"/>
</dbReference>
<dbReference type="InterPro" id="IPR009071">
    <property type="entry name" value="HMG_box_dom"/>
</dbReference>
<dbReference type="OMA" id="NKERNDY"/>
<dbReference type="AlphaFoldDB" id="Q38F48"/>
<dbReference type="GeneID" id="3660374"/>
<dbReference type="GO" id="GO:0042162">
    <property type="term" value="F:telomeric DNA binding"/>
    <property type="evidence" value="ECO:0000314"/>
    <property type="project" value="GeneDB"/>
</dbReference>
<reference evidence="2 3" key="1">
    <citation type="journal article" date="2005" name="Science">
        <title>Comparative genomics of trypanosomatid parasitic protozoa.</title>
        <authorList>
            <person name="El-Sayed N.M."/>
            <person name="Myler P.J."/>
            <person name="Blandin G."/>
            <person name="Berriman M."/>
            <person name="Crabtree J."/>
            <person name="Aggarwal G."/>
            <person name="Caler E."/>
            <person name="Renauld H."/>
            <person name="Worthey E.A."/>
            <person name="Hertz-Fowler C."/>
            <person name="Ghedin E."/>
            <person name="Peacock C."/>
            <person name="Bartholomeu D.C."/>
            <person name="Haas B.J."/>
            <person name="Tran A.N."/>
            <person name="Wortman J.R."/>
            <person name="Alsmark U.C."/>
            <person name="Angiuoli S."/>
            <person name="Anupama A."/>
            <person name="Badger J."/>
            <person name="Bringaud F."/>
            <person name="Cadag E."/>
            <person name="Carlton J.M."/>
            <person name="Cerqueira G.C."/>
            <person name="Creasy T."/>
            <person name="Delcher A.L."/>
            <person name="Djikeng A."/>
            <person name="Embley T.M."/>
            <person name="Hauser C."/>
            <person name="Ivens A.C."/>
            <person name="Kummerfeld S.K."/>
            <person name="Pereira-Leal J.B."/>
            <person name="Nilsson D."/>
            <person name="Peterson J."/>
            <person name="Salzberg S.L."/>
            <person name="Shallom J."/>
            <person name="Silva J.C."/>
            <person name="Sundaram J."/>
            <person name="Westenberger S."/>
            <person name="White O."/>
            <person name="Melville S.E."/>
            <person name="Donelson J.E."/>
            <person name="Andersson B."/>
            <person name="Stuart K.D."/>
            <person name="Hall N."/>
        </authorList>
    </citation>
    <scope>NUCLEOTIDE SEQUENCE [LARGE SCALE GENOMIC DNA]</scope>
    <source>
        <strain evidence="2 3">927/4 GUTat10.1</strain>
    </source>
</reference>
<dbReference type="GO" id="GO:0020023">
    <property type="term" value="C:kinetoplast"/>
    <property type="evidence" value="ECO:0000314"/>
    <property type="project" value="GeneDB"/>
</dbReference>
<dbReference type="OrthoDB" id="242733at2759"/>
<evidence type="ECO:0000259" key="1">
    <source>
        <dbReference type="Pfam" id="PF09011"/>
    </source>
</evidence>
<dbReference type="InterPro" id="IPR036910">
    <property type="entry name" value="HMG_box_dom_sf"/>
</dbReference>
<gene>
    <name evidence="2" type="ORF">Tb09.160.3560</name>
</gene>
<name>Q38F48_TRYB2</name>
<dbReference type="EMBL" id="CM000207">
    <property type="protein sequence ID" value="EAN76572.1"/>
    <property type="molecule type" value="Genomic_DNA"/>
</dbReference>
<feature type="domain" description="HMG box" evidence="1">
    <location>
        <begin position="89"/>
        <end position="145"/>
    </location>
</feature>
<keyword evidence="3" id="KW-1185">Reference proteome</keyword>
<evidence type="ECO:0000313" key="2">
    <source>
        <dbReference type="EMBL" id="EAN76572.1"/>
    </source>
</evidence>
<accession>Q38F48</accession>
<dbReference type="Gene3D" id="1.10.30.10">
    <property type="entry name" value="High mobility group box domain"/>
    <property type="match status" value="1"/>
</dbReference>
<dbReference type="SUPFAM" id="SSF47095">
    <property type="entry name" value="HMG-box"/>
    <property type="match status" value="1"/>
</dbReference>
<dbReference type="Proteomes" id="UP000008524">
    <property type="component" value="Chromosome 9"/>
</dbReference>
<reference evidence="2 3" key="2">
    <citation type="journal article" date="2005" name="Science">
        <title>The genome of the African trypanosome Trypanosoma brucei.</title>
        <authorList>
            <person name="Berriman M."/>
            <person name="Ghedin E."/>
            <person name="Hertz-Fowler C."/>
            <person name="Blandin G."/>
            <person name="Renauld H."/>
            <person name="Bartholomeu D.C."/>
            <person name="Lennard N.J."/>
            <person name="Caler E."/>
            <person name="Hamlin N.E."/>
            <person name="Haas B."/>
            <person name="Bohme U."/>
            <person name="Hannick L."/>
            <person name="Aslett M.A."/>
            <person name="Shallom J."/>
            <person name="Marcello L."/>
            <person name="Hou L."/>
            <person name="Wickstead B."/>
            <person name="Alsmark U.C."/>
            <person name="Arrowsmith C."/>
            <person name="Atkin R.J."/>
            <person name="Barron A.J."/>
            <person name="Bringaud F."/>
            <person name="Brooks K."/>
            <person name="Carrington M."/>
            <person name="Cherevach I."/>
            <person name="Chillingworth T.J."/>
            <person name="Churcher C."/>
            <person name="Clark L.N."/>
            <person name="Corton C.H."/>
            <person name="Cronin A."/>
            <person name="Davies R.M."/>
            <person name="Doggett J."/>
            <person name="Djikeng A."/>
            <person name="Feldblyum T."/>
            <person name="Field M.C."/>
            <person name="Fraser A."/>
            <person name="Goodhead I."/>
            <person name="Hance Z."/>
            <person name="Harper D."/>
            <person name="Harris B.R."/>
            <person name="Hauser H."/>
            <person name="Hostetler J."/>
            <person name="Ivens A."/>
            <person name="Jagels K."/>
            <person name="Johnson D."/>
            <person name="Johnson J."/>
            <person name="Jones K."/>
            <person name="Kerhornou A.X."/>
            <person name="Koo H."/>
            <person name="Larke N."/>
            <person name="Landfear S."/>
            <person name="Larkin C."/>
            <person name="Leech V."/>
            <person name="Line A."/>
            <person name="Lord A."/>
            <person name="Macleod A."/>
            <person name="Mooney P.J."/>
            <person name="Moule S."/>
            <person name="Martin D.M."/>
            <person name="Morgan G.W."/>
            <person name="Mungall K."/>
            <person name="Norbertczak H."/>
            <person name="Ormond D."/>
            <person name="Pai G."/>
            <person name="Peacock C.S."/>
            <person name="Peterson J."/>
            <person name="Quail M.A."/>
            <person name="Rabbinowitsch E."/>
            <person name="Rajandream M.A."/>
            <person name="Reitter C."/>
            <person name="Salzberg S.L."/>
            <person name="Sanders M."/>
            <person name="Schobel S."/>
            <person name="Sharp S."/>
            <person name="Simmonds M."/>
            <person name="Simpson A.J."/>
            <person name="Tallon L."/>
            <person name="Turner C.M."/>
            <person name="Tait A."/>
            <person name="Tivey A.R."/>
            <person name="Van Aken S."/>
            <person name="Walker D."/>
            <person name="Wanless D."/>
            <person name="Wang S."/>
            <person name="White B."/>
            <person name="White O."/>
            <person name="Whitehead S."/>
            <person name="Woodward J."/>
            <person name="Wortman J."/>
            <person name="Adams M.D."/>
            <person name="Embley T.M."/>
            <person name="Gull K."/>
            <person name="Ullu E."/>
            <person name="Barry J.D."/>
            <person name="Fairlamb A.H."/>
            <person name="Opperdoes F."/>
            <person name="Barrell B.G."/>
            <person name="Donelson J.E."/>
            <person name="Hall N."/>
            <person name="Fraser C.M."/>
            <person name="Melville S.E."/>
            <person name="El-Sayed N.M."/>
        </authorList>
    </citation>
    <scope>NUCLEOTIDE SEQUENCE [LARGE SCALE GENOMIC DNA]</scope>
    <source>
        <strain evidence="2 3">927/4 GUTat10.1</strain>
    </source>
</reference>
<sequence length="451" mass="52171">MPLFVQLGKCLRTYMLADSFNGKVDGRITITLFVFVDRFGFFLRSPFVFAFFYFCGRDPVSLRNRDMRRCCCAKSGRPQFLIDSPHVRHSINGFALFTKELQMEKGVLKAKDLKKGQDNMKVISSHWKQLSNKERNDYNRRAREIGAMRVPNTEKAFNDFNLLMRLIYRSEDIAGAGDETFTARMVSNTMAQLNPDQKKKLRKEFVTPPTNIENKTKEQMRHISWYYPHMRYFDSFTDMLQSVAPTRKELFIAVSRVLKVNRTASQQSLAALNQKFESLKGTHLNKFRPIGEEDITSFEKYCASNCAGFDVHAFNIIRLFAQFRGLVTAKNSPKGQEAIQYKMLMEADRFRESLYFKALRNLERAKAGRTADHGTYISYFYPDGVSVPPKTYGIETHLNDVHVATLLAETRFGRSVYDDVLERTGCFRSKEANQLLRETYINPTSKKKGKE</sequence>
<organism evidence="2 3">
    <name type="scientific">Trypanosoma brucei brucei (strain 927/4 GUTat10.1)</name>
    <dbReference type="NCBI Taxonomy" id="185431"/>
    <lineage>
        <taxon>Eukaryota</taxon>
        <taxon>Discoba</taxon>
        <taxon>Euglenozoa</taxon>
        <taxon>Kinetoplastea</taxon>
        <taxon>Metakinetoplastina</taxon>
        <taxon>Trypanosomatida</taxon>
        <taxon>Trypanosomatidae</taxon>
        <taxon>Trypanosoma</taxon>
    </lineage>
</organism>